<feature type="region of interest" description="Disordered" evidence="5">
    <location>
        <begin position="283"/>
        <end position="304"/>
    </location>
</feature>
<feature type="transmembrane region" description="Helical" evidence="6">
    <location>
        <begin position="13"/>
        <end position="32"/>
    </location>
</feature>
<evidence type="ECO:0000259" key="8">
    <source>
        <dbReference type="PROSITE" id="PS50885"/>
    </source>
</evidence>
<dbReference type="Gene3D" id="1.10.287.950">
    <property type="entry name" value="Methyl-accepting chemotaxis protein"/>
    <property type="match status" value="1"/>
</dbReference>
<dbReference type="AlphaFoldDB" id="A0A2N8KW95"/>
<protein>
    <submittedName>
        <fullName evidence="9">Methyl-accepting chemotaxis protein</fullName>
    </submittedName>
</protein>
<dbReference type="InterPro" id="IPR024478">
    <property type="entry name" value="HlyB_4HB_MCP"/>
</dbReference>
<evidence type="ECO:0000256" key="5">
    <source>
        <dbReference type="SAM" id="MobiDB-lite"/>
    </source>
</evidence>
<dbReference type="InterPro" id="IPR004089">
    <property type="entry name" value="MCPsignal_dom"/>
</dbReference>
<evidence type="ECO:0000256" key="6">
    <source>
        <dbReference type="SAM" id="Phobius"/>
    </source>
</evidence>
<keyword evidence="6" id="KW-0812">Transmembrane</keyword>
<dbReference type="PROSITE" id="PS50885">
    <property type="entry name" value="HAMP"/>
    <property type="match status" value="1"/>
</dbReference>
<evidence type="ECO:0000256" key="3">
    <source>
        <dbReference type="ARBA" id="ARBA00029447"/>
    </source>
</evidence>
<feature type="domain" description="Methyl-accepting transducer" evidence="7">
    <location>
        <begin position="270"/>
        <end position="499"/>
    </location>
</feature>
<sequence>MQLLKNLTIAGKLRAAFGLLAGLLVLLALFGYRQVHQVQMDSSEISHNWLPSVRYASALNGDLSEFRIGVLLRVNASTPEQISAAESAMSHAQDELKKDASQYEKLISSAEERKLYEQFTAQWNSYQALAKEALATAAAGNADEARKQLGGGARQAFEGARSSAEKIVALNVKGADDAALDADEVYKSALTGLAIVSVLALVAAAMMATALIRGITAPLSLAVQAADRVASGDLSQAIHSDSQDETGQLLSALSRMQTSLMGTVSDVRDGAESVATASAQIAQGNADLSSRTEEQASSLEETSATMEELNATVRQNADNAAQANQLAQSAAQVARDGGQVVGEVVETMRGIEGSSKRISDIISVIDGIAFQTNILALNAAVEAARAGEQGRGFAVVASEVRNLAQRSADAAKEIKSLINDSVERVQTGTQLVDRAGQTIQDIVGSVQRLADIVGEISSASREQSSGISQVGEAVTQLDRATQQNAALVEESAAASESLRNQAQGLLNAVASFKLSAQGAHKAALAPSRKPIKSTHQAASHAAKPAAAKKPASTQTSKPAPAAAPRAPAPAPAPAPADDGGWDTF</sequence>
<keyword evidence="2" id="KW-0488">Methylation</keyword>
<keyword evidence="6" id="KW-0472">Membrane</keyword>
<dbReference type="GO" id="GO:0006935">
    <property type="term" value="P:chemotaxis"/>
    <property type="evidence" value="ECO:0007669"/>
    <property type="project" value="InterPro"/>
</dbReference>
<dbReference type="PANTHER" id="PTHR43531">
    <property type="entry name" value="PROTEIN ICFG"/>
    <property type="match status" value="1"/>
</dbReference>
<comment type="caution">
    <text evidence="9">The sequence shown here is derived from an EMBL/GenBank/DDBJ whole genome shotgun (WGS) entry which is preliminary data.</text>
</comment>
<dbReference type="InterPro" id="IPR003660">
    <property type="entry name" value="HAMP_dom"/>
</dbReference>
<dbReference type="SUPFAM" id="SSF58104">
    <property type="entry name" value="Methyl-accepting chemotaxis protein (MCP) signaling domain"/>
    <property type="match status" value="1"/>
</dbReference>
<dbReference type="SMART" id="SM00304">
    <property type="entry name" value="HAMP"/>
    <property type="match status" value="1"/>
</dbReference>
<dbReference type="CDD" id="cd06225">
    <property type="entry name" value="HAMP"/>
    <property type="match status" value="1"/>
</dbReference>
<name>A0A2N8KW95_9BURK</name>
<evidence type="ECO:0000313" key="10">
    <source>
        <dbReference type="Proteomes" id="UP000235916"/>
    </source>
</evidence>
<dbReference type="OrthoDB" id="9763018at2"/>
<dbReference type="Proteomes" id="UP000235916">
    <property type="component" value="Unassembled WGS sequence"/>
</dbReference>
<dbReference type="GO" id="GO:0007165">
    <property type="term" value="P:signal transduction"/>
    <property type="evidence" value="ECO:0007669"/>
    <property type="project" value="UniProtKB-KW"/>
</dbReference>
<evidence type="ECO:0000256" key="1">
    <source>
        <dbReference type="ARBA" id="ARBA00004370"/>
    </source>
</evidence>
<dbReference type="Pfam" id="PF00015">
    <property type="entry name" value="MCPsignal"/>
    <property type="match status" value="1"/>
</dbReference>
<organism evidence="9 10">
    <name type="scientific">Kinneretia aquatilis</name>
    <dbReference type="NCBI Taxonomy" id="2070761"/>
    <lineage>
        <taxon>Bacteria</taxon>
        <taxon>Pseudomonadati</taxon>
        <taxon>Pseudomonadota</taxon>
        <taxon>Betaproteobacteria</taxon>
        <taxon>Burkholderiales</taxon>
        <taxon>Sphaerotilaceae</taxon>
        <taxon>Roseateles</taxon>
    </lineage>
</organism>
<comment type="similarity">
    <text evidence="3">Belongs to the methyl-accepting chemotaxis (MCP) protein family.</text>
</comment>
<evidence type="ECO:0000256" key="4">
    <source>
        <dbReference type="PROSITE-ProRule" id="PRU00284"/>
    </source>
</evidence>
<gene>
    <name evidence="9" type="ORF">C1O66_09440</name>
</gene>
<reference evidence="9 10" key="1">
    <citation type="submission" date="2018-01" db="EMBL/GenBank/DDBJ databases">
        <title>Draft genome sequence of Paucibacter aquatile CR182 isolated from freshwater of the Nakdong River.</title>
        <authorList>
            <person name="Choi A."/>
            <person name="Chung E.J."/>
        </authorList>
    </citation>
    <scope>NUCLEOTIDE SEQUENCE [LARGE SCALE GENOMIC DNA]</scope>
    <source>
        <strain evidence="9 10">CR182</strain>
    </source>
</reference>
<dbReference type="CDD" id="cd11386">
    <property type="entry name" value="MCP_signal"/>
    <property type="match status" value="1"/>
</dbReference>
<dbReference type="PROSITE" id="PS50111">
    <property type="entry name" value="CHEMOTAXIS_TRANSDUC_2"/>
    <property type="match status" value="1"/>
</dbReference>
<dbReference type="GO" id="GO:0004888">
    <property type="term" value="F:transmembrane signaling receptor activity"/>
    <property type="evidence" value="ECO:0007669"/>
    <property type="project" value="InterPro"/>
</dbReference>
<dbReference type="RefSeq" id="WP_102767645.1">
    <property type="nucleotide sequence ID" value="NZ_POSP01000003.1"/>
</dbReference>
<evidence type="ECO:0000259" key="7">
    <source>
        <dbReference type="PROSITE" id="PS50111"/>
    </source>
</evidence>
<accession>A0A2N8KW95</accession>
<keyword evidence="6" id="KW-1133">Transmembrane helix</keyword>
<dbReference type="PRINTS" id="PR00260">
    <property type="entry name" value="CHEMTRNSDUCR"/>
</dbReference>
<dbReference type="PANTHER" id="PTHR43531:SF14">
    <property type="entry name" value="METHYL-ACCEPTING CHEMOTAXIS PROTEIN I-RELATED"/>
    <property type="match status" value="1"/>
</dbReference>
<proteinExistence type="inferred from homology"/>
<keyword evidence="10" id="KW-1185">Reference proteome</keyword>
<evidence type="ECO:0000256" key="2">
    <source>
        <dbReference type="ARBA" id="ARBA00022481"/>
    </source>
</evidence>
<dbReference type="Pfam" id="PF12729">
    <property type="entry name" value="4HB_MCP_1"/>
    <property type="match status" value="1"/>
</dbReference>
<dbReference type="SMART" id="SM00283">
    <property type="entry name" value="MA"/>
    <property type="match status" value="1"/>
</dbReference>
<evidence type="ECO:0000313" key="9">
    <source>
        <dbReference type="EMBL" id="PND37725.1"/>
    </source>
</evidence>
<dbReference type="FunFam" id="1.10.287.950:FF:000001">
    <property type="entry name" value="Methyl-accepting chemotaxis sensory transducer"/>
    <property type="match status" value="1"/>
</dbReference>
<feature type="transmembrane region" description="Helical" evidence="6">
    <location>
        <begin position="190"/>
        <end position="212"/>
    </location>
</feature>
<dbReference type="InterPro" id="IPR004090">
    <property type="entry name" value="Chemotax_Me-accpt_rcpt"/>
</dbReference>
<comment type="subcellular location">
    <subcellularLocation>
        <location evidence="1">Membrane</location>
    </subcellularLocation>
</comment>
<feature type="domain" description="HAMP" evidence="8">
    <location>
        <begin position="213"/>
        <end position="265"/>
    </location>
</feature>
<dbReference type="EMBL" id="POSP01000003">
    <property type="protein sequence ID" value="PND37725.1"/>
    <property type="molecule type" value="Genomic_DNA"/>
</dbReference>
<feature type="region of interest" description="Disordered" evidence="5">
    <location>
        <begin position="521"/>
        <end position="584"/>
    </location>
</feature>
<feature type="compositionally biased region" description="Low complexity" evidence="5">
    <location>
        <begin position="534"/>
        <end position="565"/>
    </location>
</feature>
<dbReference type="InterPro" id="IPR051310">
    <property type="entry name" value="MCP_chemotaxis"/>
</dbReference>
<dbReference type="GO" id="GO:0005886">
    <property type="term" value="C:plasma membrane"/>
    <property type="evidence" value="ECO:0007669"/>
    <property type="project" value="TreeGrafter"/>
</dbReference>
<dbReference type="Pfam" id="PF00672">
    <property type="entry name" value="HAMP"/>
    <property type="match status" value="1"/>
</dbReference>
<keyword evidence="4" id="KW-0807">Transducer</keyword>